<dbReference type="RefSeq" id="WP_078711234.1">
    <property type="nucleotide sequence ID" value="NZ_FUWY01000002.1"/>
</dbReference>
<keyword evidence="3" id="KW-1185">Reference proteome</keyword>
<evidence type="ECO:0000259" key="1">
    <source>
        <dbReference type="Pfam" id="PF07969"/>
    </source>
</evidence>
<evidence type="ECO:0000313" key="3">
    <source>
        <dbReference type="Proteomes" id="UP000243297"/>
    </source>
</evidence>
<accession>A0A1T4LA40</accession>
<dbReference type="Proteomes" id="UP000243297">
    <property type="component" value="Unassembled WGS sequence"/>
</dbReference>
<dbReference type="Gene3D" id="3.20.20.140">
    <property type="entry name" value="Metal-dependent hydrolases"/>
    <property type="match status" value="1"/>
</dbReference>
<dbReference type="SUPFAM" id="SSF51556">
    <property type="entry name" value="Metallo-dependent hydrolases"/>
    <property type="match status" value="1"/>
</dbReference>
<dbReference type="AlphaFoldDB" id="A0A1T4LA40"/>
<sequence length="497" mass="55938">MKTTIINAKIYTANKDMPIAKSMSFEHDKIIAISKNNLEGDQLIDAKGKFVCPSFFDIHMHPLWIAENLNKFACLPPLIYSIEDCLAEIKRRTSNDWILGWGFDEGKIKEHRLCSKDDLDRACTTKPVVIERTCNHICMCNTKALQVLGFDPTHHDGILKETDKFEAFKKIPSLSIEEIQINLKKLSEDCISKGITTISEMLGTPESLQIYDSFNGAVKQTILFSYDYQSIKQLDHLPKPTQPHIKLQGIKILADGSISGQTAWCSIPYKNSQNVGLCTINDSDIKNAYDLARKNHLQLIAHAMGDEAIRTILKHKNDDWLDIPSVRLEHYTITNKELLELTSKNHVAIVSQPIFMYAEIESYLKNLGDEFKAYCYPYKSILNHQIPLAFSSDAPATSWSDAYNPFIGIASSCNRKSYNDIETGVQEKISIQEAIDCYTINAANIVGLLDQGSLTIGKKANFVILNQDLLDLNITIESTKVVETYLNGISVYKSKSL</sequence>
<dbReference type="Gene3D" id="3.10.310.70">
    <property type="match status" value="1"/>
</dbReference>
<dbReference type="Pfam" id="PF07969">
    <property type="entry name" value="Amidohydro_3"/>
    <property type="match status" value="1"/>
</dbReference>
<dbReference type="OrthoDB" id="9776455at2"/>
<name>A0A1T4LA40_9FIRM</name>
<protein>
    <recommendedName>
        <fullName evidence="1">Amidohydrolase 3 domain-containing protein</fullName>
    </recommendedName>
</protein>
<dbReference type="STRING" id="118967.SAMN02745191_0802"/>
<feature type="domain" description="Amidohydrolase 3" evidence="1">
    <location>
        <begin position="42"/>
        <end position="492"/>
    </location>
</feature>
<organism evidence="2 3">
    <name type="scientific">Anaerorhabdus furcosa</name>
    <dbReference type="NCBI Taxonomy" id="118967"/>
    <lineage>
        <taxon>Bacteria</taxon>
        <taxon>Bacillati</taxon>
        <taxon>Bacillota</taxon>
        <taxon>Erysipelotrichia</taxon>
        <taxon>Erysipelotrichales</taxon>
        <taxon>Erysipelotrichaceae</taxon>
        <taxon>Anaerorhabdus</taxon>
    </lineage>
</organism>
<evidence type="ECO:0000313" key="2">
    <source>
        <dbReference type="EMBL" id="SJZ51463.1"/>
    </source>
</evidence>
<reference evidence="3" key="1">
    <citation type="submission" date="2017-02" db="EMBL/GenBank/DDBJ databases">
        <authorList>
            <person name="Varghese N."/>
            <person name="Submissions S."/>
        </authorList>
    </citation>
    <scope>NUCLEOTIDE SEQUENCE [LARGE SCALE GENOMIC DNA]</scope>
    <source>
        <strain evidence="3">ATCC 25662</strain>
    </source>
</reference>
<dbReference type="GO" id="GO:0016810">
    <property type="term" value="F:hydrolase activity, acting on carbon-nitrogen (but not peptide) bonds"/>
    <property type="evidence" value="ECO:0007669"/>
    <property type="project" value="InterPro"/>
</dbReference>
<dbReference type="Gene3D" id="2.30.40.10">
    <property type="entry name" value="Urease, subunit C, domain 1"/>
    <property type="match status" value="1"/>
</dbReference>
<proteinExistence type="predicted"/>
<dbReference type="PANTHER" id="PTHR22642">
    <property type="entry name" value="IMIDAZOLONEPROPIONASE"/>
    <property type="match status" value="1"/>
</dbReference>
<dbReference type="InterPro" id="IPR011059">
    <property type="entry name" value="Metal-dep_hydrolase_composite"/>
</dbReference>
<gene>
    <name evidence="2" type="ORF">SAMN02745191_0802</name>
</gene>
<dbReference type="PANTHER" id="PTHR22642:SF2">
    <property type="entry name" value="PROTEIN LONG AFTER FAR-RED 3"/>
    <property type="match status" value="1"/>
</dbReference>
<dbReference type="InterPro" id="IPR032466">
    <property type="entry name" value="Metal_Hydrolase"/>
</dbReference>
<dbReference type="SUPFAM" id="SSF51338">
    <property type="entry name" value="Composite domain of metallo-dependent hydrolases"/>
    <property type="match status" value="1"/>
</dbReference>
<dbReference type="EMBL" id="FUWY01000002">
    <property type="protein sequence ID" value="SJZ51463.1"/>
    <property type="molecule type" value="Genomic_DNA"/>
</dbReference>
<dbReference type="InterPro" id="IPR013108">
    <property type="entry name" value="Amidohydro_3"/>
</dbReference>